<protein>
    <recommendedName>
        <fullName evidence="3">Fibronectin type-III domain-containing protein</fullName>
    </recommendedName>
</protein>
<feature type="compositionally biased region" description="Low complexity" evidence="1">
    <location>
        <begin position="576"/>
        <end position="586"/>
    </location>
</feature>
<name>A0AAU7AW37_9ACTN</name>
<gene>
    <name evidence="2" type="ORF">DSM112329_02687</name>
</gene>
<accession>A0AAU7AW37</accession>
<feature type="compositionally biased region" description="Basic and acidic residues" evidence="1">
    <location>
        <begin position="88"/>
        <end position="101"/>
    </location>
</feature>
<dbReference type="RefSeq" id="WP_354702330.1">
    <property type="nucleotide sequence ID" value="NZ_CP114014.1"/>
</dbReference>
<evidence type="ECO:0000256" key="1">
    <source>
        <dbReference type="SAM" id="MobiDB-lite"/>
    </source>
</evidence>
<dbReference type="KEGG" id="parq:DSM112329_02687"/>
<dbReference type="PRINTS" id="PR01217">
    <property type="entry name" value="PRICHEXTENSN"/>
</dbReference>
<dbReference type="EMBL" id="CP114014">
    <property type="protein sequence ID" value="XAY05827.1"/>
    <property type="molecule type" value="Genomic_DNA"/>
</dbReference>
<feature type="region of interest" description="Disordered" evidence="1">
    <location>
        <begin position="85"/>
        <end position="124"/>
    </location>
</feature>
<feature type="region of interest" description="Disordered" evidence="1">
    <location>
        <begin position="564"/>
        <end position="651"/>
    </location>
</feature>
<dbReference type="Gene3D" id="2.60.40.10">
    <property type="entry name" value="Immunoglobulins"/>
    <property type="match status" value="1"/>
</dbReference>
<feature type="region of interest" description="Disordered" evidence="1">
    <location>
        <begin position="422"/>
        <end position="479"/>
    </location>
</feature>
<evidence type="ECO:0008006" key="3">
    <source>
        <dbReference type="Google" id="ProtNLM"/>
    </source>
</evidence>
<feature type="compositionally biased region" description="Low complexity" evidence="1">
    <location>
        <begin position="437"/>
        <end position="473"/>
    </location>
</feature>
<feature type="region of interest" description="Disordered" evidence="1">
    <location>
        <begin position="507"/>
        <end position="526"/>
    </location>
</feature>
<dbReference type="GO" id="GO:0005975">
    <property type="term" value="P:carbohydrate metabolic process"/>
    <property type="evidence" value="ECO:0007669"/>
    <property type="project" value="UniProtKB-ARBA"/>
</dbReference>
<feature type="compositionally biased region" description="Pro residues" evidence="1">
    <location>
        <begin position="587"/>
        <end position="648"/>
    </location>
</feature>
<proteinExistence type="predicted"/>
<dbReference type="AlphaFoldDB" id="A0AAU7AW37"/>
<reference evidence="2" key="1">
    <citation type="submission" date="2022-12" db="EMBL/GenBank/DDBJ databases">
        <title>Paraconexibacter alkalitolerans sp. nov. and Baekduia alba sp. nov., isolated from soil and emended description of the genera Paraconexibacter (Chun et al., 2020) and Baekduia (An et al., 2020).</title>
        <authorList>
            <person name="Vieira S."/>
            <person name="Huber K.J."/>
            <person name="Geppert A."/>
            <person name="Wolf J."/>
            <person name="Neumann-Schaal M."/>
            <person name="Muesken M."/>
            <person name="Overmann J."/>
        </authorList>
    </citation>
    <scope>NUCLEOTIDE SEQUENCE</scope>
    <source>
        <strain evidence="2">AEG42_29</strain>
    </source>
</reference>
<sequence>MAAAAFDGSAYRKEVLSSLRDRSPSEVEDLFWLAHIPRELDDDRAIRERLSAAKGFLNKELSRARQAAVASAVLKEWPRVEQALTDTPTRRALRDRLERTPDAPAPTAAPRRRQAAGSDDPVARRRRQVAANLRELARLRGEPELAEDLFALLGLPVSATPATIEERLAKIGEVNRRRRADRERSLTDELLAQARELLVVGDPRAYMAGLEADNAGGVADTLLAGDIDGAREAVAAARAAGTSDAALIAQVAAPARERAAAGGPPLATSAAGLGTWCPSCGTVNAVGAAACAGCRGDLTVQCEACRTVSPADLPRCPSCSANLDEPRSALAAVRAEREAARAAQHAPPAPVAHVTVDRTEDGAVLTWPASAESGVDAYLVERTAGGSTRVLGRTTLTTWTDSNAVVPGVSWSVRVLRGERASDPVLAGAPPKGGGSATSRSPAPGTATPAGADERGSAASRSPRPSTATPSAPEFSGLTGVRARASIPVELSWTAPPGADVVLHRTERRDDGDVERRISVDPGGYRDRQVGRGRTYVYRVSLVGDDGPAVLLELVAGSGDEVLPSASAPAAPEPAAPSAAEPAAASPAPPPPAVEPLPPEQEAAPPEPPAPQPEPAAAPPAPAPPAPQQAAEPPAPGPPPTPDPPRPPGVLIEGVRVTREGDGRTRVTWDWPTGVTEAYVAWGSTPPQTAGGQGRKVTNMRYELDGGAFLDGIPGGTHVAVFAGRRDPAGTLAWGAAHTTSRGTAP</sequence>
<evidence type="ECO:0000313" key="2">
    <source>
        <dbReference type="EMBL" id="XAY05827.1"/>
    </source>
</evidence>
<organism evidence="2">
    <name type="scientific">Paraconexibacter sp. AEG42_29</name>
    <dbReference type="NCBI Taxonomy" id="2997339"/>
    <lineage>
        <taxon>Bacteria</taxon>
        <taxon>Bacillati</taxon>
        <taxon>Actinomycetota</taxon>
        <taxon>Thermoleophilia</taxon>
        <taxon>Solirubrobacterales</taxon>
        <taxon>Paraconexibacteraceae</taxon>
        <taxon>Paraconexibacter</taxon>
    </lineage>
</organism>
<dbReference type="InterPro" id="IPR013783">
    <property type="entry name" value="Ig-like_fold"/>
</dbReference>